<dbReference type="PANTHER" id="PTHR34396:SF25">
    <property type="entry name" value="BOUNDARY ELEMENT ASSOCIATED FACTOR"/>
    <property type="match status" value="1"/>
</dbReference>
<dbReference type="SUPFAM" id="SSF53098">
    <property type="entry name" value="Ribonuclease H-like"/>
    <property type="match status" value="1"/>
</dbReference>
<dbReference type="InterPro" id="IPR012337">
    <property type="entry name" value="RNaseH-like_sf"/>
</dbReference>
<organism evidence="2 3">
    <name type="scientific">Colocasia esculenta</name>
    <name type="common">Wild taro</name>
    <name type="synonym">Arum esculentum</name>
    <dbReference type="NCBI Taxonomy" id="4460"/>
    <lineage>
        <taxon>Eukaryota</taxon>
        <taxon>Viridiplantae</taxon>
        <taxon>Streptophyta</taxon>
        <taxon>Embryophyta</taxon>
        <taxon>Tracheophyta</taxon>
        <taxon>Spermatophyta</taxon>
        <taxon>Magnoliopsida</taxon>
        <taxon>Liliopsida</taxon>
        <taxon>Araceae</taxon>
        <taxon>Aroideae</taxon>
        <taxon>Colocasieae</taxon>
        <taxon>Colocasia</taxon>
    </lineage>
</organism>
<dbReference type="InterPro" id="IPR053031">
    <property type="entry name" value="Cuticle_assoc_protein"/>
</dbReference>
<dbReference type="GO" id="GO:0005634">
    <property type="term" value="C:nucleus"/>
    <property type="evidence" value="ECO:0007669"/>
    <property type="project" value="TreeGrafter"/>
</dbReference>
<comment type="caution">
    <text evidence="2">The sequence shown here is derived from an EMBL/GenBank/DDBJ whole genome shotgun (WGS) entry which is preliminary data.</text>
</comment>
<protein>
    <recommendedName>
        <fullName evidence="4">BED-type domain-containing protein</fullName>
    </recommendedName>
</protein>
<accession>A0A843UMX0</accession>
<dbReference type="GO" id="GO:1990837">
    <property type="term" value="F:sequence-specific double-stranded DNA binding"/>
    <property type="evidence" value="ECO:0007669"/>
    <property type="project" value="TreeGrafter"/>
</dbReference>
<gene>
    <name evidence="2" type="ORF">Taro_017364</name>
</gene>
<evidence type="ECO:0000256" key="1">
    <source>
        <dbReference type="SAM" id="MobiDB-lite"/>
    </source>
</evidence>
<dbReference type="GO" id="GO:0006357">
    <property type="term" value="P:regulation of transcription by RNA polymerase II"/>
    <property type="evidence" value="ECO:0007669"/>
    <property type="project" value="TreeGrafter"/>
</dbReference>
<dbReference type="SMART" id="SM00614">
    <property type="entry name" value="ZnF_BED"/>
    <property type="match status" value="1"/>
</dbReference>
<feature type="compositionally biased region" description="Polar residues" evidence="1">
    <location>
        <begin position="7"/>
        <end position="31"/>
    </location>
</feature>
<name>A0A843UMX0_COLES</name>
<reference evidence="2" key="1">
    <citation type="submission" date="2017-07" db="EMBL/GenBank/DDBJ databases">
        <title>Taro Niue Genome Assembly and Annotation.</title>
        <authorList>
            <person name="Atibalentja N."/>
            <person name="Keating K."/>
            <person name="Fields C.J."/>
        </authorList>
    </citation>
    <scope>NUCLEOTIDE SEQUENCE</scope>
    <source>
        <strain evidence="2">Niue_2</strain>
        <tissue evidence="2">Leaf</tissue>
    </source>
</reference>
<dbReference type="AlphaFoldDB" id="A0A843UMX0"/>
<dbReference type="EMBL" id="NMUH01000790">
    <property type="protein sequence ID" value="MQL84848.1"/>
    <property type="molecule type" value="Genomic_DNA"/>
</dbReference>
<dbReference type="PANTHER" id="PTHR34396">
    <property type="entry name" value="OS03G0264950 PROTEIN-RELATED"/>
    <property type="match status" value="1"/>
</dbReference>
<evidence type="ECO:0008006" key="4">
    <source>
        <dbReference type="Google" id="ProtNLM"/>
    </source>
</evidence>
<evidence type="ECO:0000313" key="3">
    <source>
        <dbReference type="Proteomes" id="UP000652761"/>
    </source>
</evidence>
<sequence length="202" mass="23288">MSESREMNISSNDENKSVTDQSNVQNEGTNNPPSPKQRKLRSLVWNNMTREKNKDGDWVATCNHCKKKICAKNSSGTTHFKNYLKFCSPHDAEELTRVLKEKVYNWHIDEKIFSLVVDNASTNDAVEASVRLSSTKYPTINIAFVDICSIRMSLTEFCKTLSCILDPRFKMKTVEFFIHKIFVDGYEEDIHISNIKRLLIDL</sequence>
<proteinExistence type="predicted"/>
<evidence type="ECO:0000313" key="2">
    <source>
        <dbReference type="EMBL" id="MQL84848.1"/>
    </source>
</evidence>
<dbReference type="Proteomes" id="UP000652761">
    <property type="component" value="Unassembled WGS sequence"/>
</dbReference>
<dbReference type="OrthoDB" id="1607513at2759"/>
<feature type="region of interest" description="Disordered" evidence="1">
    <location>
        <begin position="1"/>
        <end position="40"/>
    </location>
</feature>
<keyword evidence="3" id="KW-1185">Reference proteome</keyword>